<keyword evidence="2" id="KW-0964">Secreted</keyword>
<evidence type="ECO:0000256" key="1">
    <source>
        <dbReference type="ARBA" id="ARBA00004613"/>
    </source>
</evidence>
<organism evidence="6">
    <name type="scientific">Rhipicephalus zambeziensis</name>
    <dbReference type="NCBI Taxonomy" id="60191"/>
    <lineage>
        <taxon>Eukaryota</taxon>
        <taxon>Metazoa</taxon>
        <taxon>Ecdysozoa</taxon>
        <taxon>Arthropoda</taxon>
        <taxon>Chelicerata</taxon>
        <taxon>Arachnida</taxon>
        <taxon>Acari</taxon>
        <taxon>Parasitiformes</taxon>
        <taxon>Ixodida</taxon>
        <taxon>Ixodoidea</taxon>
        <taxon>Ixodidae</taxon>
        <taxon>Rhipicephalinae</taxon>
        <taxon>Rhipicephalus</taxon>
        <taxon>Rhipicephalus</taxon>
    </lineage>
</organism>
<accession>A0A224YAA2</accession>
<proteinExistence type="predicted"/>
<evidence type="ECO:0000313" key="6">
    <source>
        <dbReference type="EMBL" id="MAA11351.1"/>
    </source>
</evidence>
<feature type="region of interest" description="Disordered" evidence="3">
    <location>
        <begin position="24"/>
        <end position="71"/>
    </location>
</feature>
<dbReference type="GO" id="GO:0005576">
    <property type="term" value="C:extracellular region"/>
    <property type="evidence" value="ECO:0007669"/>
    <property type="project" value="UniProtKB-SubCell"/>
</dbReference>
<name>A0A224YAA2_9ACAR</name>
<sequence>MKYLLALLSLCLFLTDVACISETSDNSHQDSSRGDKGPEEGLQPSSKDESEEDDGAKKENIPPAAVPGRDDCKYKNLTVTSDRSIKFQSPCIEIYCKFGNMKVSKCPKIIKRNDRCTIKEIAGVFPTCCPELSCKLIEDDVLTPQRTLPPGLKHILPEGAQIYEPSTKK</sequence>
<feature type="chain" id="PRO_5012962901" evidence="4">
    <location>
        <begin position="20"/>
        <end position="169"/>
    </location>
</feature>
<keyword evidence="4" id="KW-0732">Signal</keyword>
<comment type="subcellular location">
    <subcellularLocation>
        <location evidence="1">Secreted</location>
    </subcellularLocation>
</comment>
<feature type="signal peptide" evidence="4">
    <location>
        <begin position="1"/>
        <end position="19"/>
    </location>
</feature>
<dbReference type="EMBL" id="GFPF01000205">
    <property type="protein sequence ID" value="MAA11351.1"/>
    <property type="molecule type" value="Transcribed_RNA"/>
</dbReference>
<evidence type="ECO:0000259" key="5">
    <source>
        <dbReference type="SMART" id="SM01318"/>
    </source>
</evidence>
<dbReference type="SMART" id="SM01318">
    <property type="entry name" value="SVWC"/>
    <property type="match status" value="1"/>
</dbReference>
<dbReference type="InterPro" id="IPR029277">
    <property type="entry name" value="SVWC_dom"/>
</dbReference>
<evidence type="ECO:0000256" key="3">
    <source>
        <dbReference type="SAM" id="MobiDB-lite"/>
    </source>
</evidence>
<reference evidence="6" key="1">
    <citation type="journal article" date="2017" name="Parasit. Vectors">
        <title>Sialotranscriptomics of Rhipicephalus zambeziensis reveals intricate expression profiles of secretory proteins and suggests tight temporal transcriptional regulation during blood-feeding.</title>
        <authorList>
            <person name="de Castro M.H."/>
            <person name="de Klerk D."/>
            <person name="Pienaar R."/>
            <person name="Rees D.J.G."/>
            <person name="Mans B.J."/>
        </authorList>
    </citation>
    <scope>NUCLEOTIDE SEQUENCE</scope>
    <source>
        <tissue evidence="6">Salivary glands</tissue>
    </source>
</reference>
<evidence type="ECO:0000256" key="4">
    <source>
        <dbReference type="SAM" id="SignalP"/>
    </source>
</evidence>
<feature type="domain" description="Single" evidence="5">
    <location>
        <begin position="72"/>
        <end position="134"/>
    </location>
</feature>
<protein>
    <submittedName>
        <fullName evidence="6">8.9 kDa family member</fullName>
    </submittedName>
</protein>
<evidence type="ECO:0000256" key="2">
    <source>
        <dbReference type="ARBA" id="ARBA00022525"/>
    </source>
</evidence>
<dbReference type="Pfam" id="PF15430">
    <property type="entry name" value="SVWC"/>
    <property type="match status" value="1"/>
</dbReference>
<dbReference type="AlphaFoldDB" id="A0A224YAA2"/>
<feature type="compositionally biased region" description="Basic and acidic residues" evidence="3">
    <location>
        <begin position="25"/>
        <end position="39"/>
    </location>
</feature>